<dbReference type="RefSeq" id="WP_110358911.1">
    <property type="nucleotide sequence ID" value="NZ_QFLI01000001.1"/>
</dbReference>
<keyword evidence="2" id="KW-1185">Reference proteome</keyword>
<evidence type="ECO:0000313" key="2">
    <source>
        <dbReference type="Proteomes" id="UP000248079"/>
    </source>
</evidence>
<name>A0A2V4A260_9BACT</name>
<gene>
    <name evidence="1" type="ORF">DF185_01260</name>
</gene>
<dbReference type="InterPro" id="IPR054207">
    <property type="entry name" value="DUF6913"/>
</dbReference>
<organism evidence="1 2">
    <name type="scientific">Marinifilum breve</name>
    <dbReference type="NCBI Taxonomy" id="2184082"/>
    <lineage>
        <taxon>Bacteria</taxon>
        <taxon>Pseudomonadati</taxon>
        <taxon>Bacteroidota</taxon>
        <taxon>Bacteroidia</taxon>
        <taxon>Marinilabiliales</taxon>
        <taxon>Marinifilaceae</taxon>
    </lineage>
</organism>
<accession>A0A2V4A260</accession>
<proteinExistence type="predicted"/>
<reference evidence="1 2" key="1">
    <citation type="submission" date="2018-05" db="EMBL/GenBank/DDBJ databases">
        <title>Marinifilum breve JC075T sp. nov., a marine bacterium isolated from Yongle Blue Hole in the South China Sea.</title>
        <authorList>
            <person name="Fu T."/>
        </authorList>
    </citation>
    <scope>NUCLEOTIDE SEQUENCE [LARGE SCALE GENOMIC DNA]</scope>
    <source>
        <strain evidence="1 2">JC075</strain>
    </source>
</reference>
<dbReference type="EMBL" id="QFLI01000001">
    <property type="protein sequence ID" value="PXY02752.1"/>
    <property type="molecule type" value="Genomic_DNA"/>
</dbReference>
<sequence length="180" mass="20464">MSFIQNIKQKLADRIINKKLSKNPRKKEFHNLQSAKSIGILFDTLDDKNYPRVKKFSDDLGKKGYNVQAVGWINANELPDFGVAQKIIFYTNKDVKWSGEPISEELNNFMNQRFDLLFILSDSDHISFRYLAELAAAACKVGAASDQSGRLDLMINQGNNKSIDNLITESLNYLSLIKKD</sequence>
<dbReference type="Proteomes" id="UP000248079">
    <property type="component" value="Unassembled WGS sequence"/>
</dbReference>
<dbReference type="OrthoDB" id="1494085at2"/>
<evidence type="ECO:0000313" key="1">
    <source>
        <dbReference type="EMBL" id="PXY02752.1"/>
    </source>
</evidence>
<protein>
    <submittedName>
        <fullName evidence="1">Uncharacterized protein</fullName>
    </submittedName>
</protein>
<comment type="caution">
    <text evidence="1">The sequence shown here is derived from an EMBL/GenBank/DDBJ whole genome shotgun (WGS) entry which is preliminary data.</text>
</comment>
<dbReference type="AlphaFoldDB" id="A0A2V4A260"/>
<dbReference type="Pfam" id="PF21857">
    <property type="entry name" value="DUF6913"/>
    <property type="match status" value="1"/>
</dbReference>